<comment type="caution">
    <text evidence="2">The sequence shown here is derived from an EMBL/GenBank/DDBJ whole genome shotgun (WGS) entry which is preliminary data.</text>
</comment>
<feature type="compositionally biased region" description="Low complexity" evidence="1">
    <location>
        <begin position="255"/>
        <end position="266"/>
    </location>
</feature>
<dbReference type="OrthoDB" id="40790at2759"/>
<feature type="compositionally biased region" description="Acidic residues" evidence="1">
    <location>
        <begin position="288"/>
        <end position="299"/>
    </location>
</feature>
<feature type="compositionally biased region" description="Acidic residues" evidence="1">
    <location>
        <begin position="216"/>
        <end position="227"/>
    </location>
</feature>
<protein>
    <submittedName>
        <fullName evidence="2">Uncharacterized protein</fullName>
    </submittedName>
</protein>
<reference evidence="2 3" key="1">
    <citation type="journal article" date="2015" name="Plant Cell">
        <title>Oil accumulation by the oleaginous diatom Fistulifera solaris as revealed by the genome and transcriptome.</title>
        <authorList>
            <person name="Tanaka T."/>
            <person name="Maeda Y."/>
            <person name="Veluchamy A."/>
            <person name="Tanaka M."/>
            <person name="Abida H."/>
            <person name="Marechal E."/>
            <person name="Bowler C."/>
            <person name="Muto M."/>
            <person name="Sunaga Y."/>
            <person name="Tanaka M."/>
            <person name="Yoshino T."/>
            <person name="Taniguchi T."/>
            <person name="Fukuda Y."/>
            <person name="Nemoto M."/>
            <person name="Matsumoto M."/>
            <person name="Wong P.S."/>
            <person name="Aburatani S."/>
            <person name="Fujibuchi W."/>
        </authorList>
    </citation>
    <scope>NUCLEOTIDE SEQUENCE [LARGE SCALE GENOMIC DNA]</scope>
    <source>
        <strain evidence="2 3">JPCC DA0580</strain>
    </source>
</reference>
<feature type="region of interest" description="Disordered" evidence="1">
    <location>
        <begin position="214"/>
        <end position="317"/>
    </location>
</feature>
<dbReference type="AlphaFoldDB" id="A0A1Z5KSB6"/>
<dbReference type="EMBL" id="BDSP01000284">
    <property type="protein sequence ID" value="GAX28985.1"/>
    <property type="molecule type" value="Genomic_DNA"/>
</dbReference>
<keyword evidence="3" id="KW-1185">Reference proteome</keyword>
<dbReference type="InParanoid" id="A0A1Z5KSB6"/>
<gene>
    <name evidence="2" type="ORF">FisN_1Hh017</name>
</gene>
<sequence>MPWRTLCGFPPTAESVTLRIPNGAWRPDTVITDYDGNEMFVLLDQTNEMRSYEAVFGDLEGRRLVCIKRHLMKEFWKDGYYICTYKPNWPDQPPLTDRDVDNKKVYPFSYVQVTAMKGRFFYRLFNNDMKTGPPRMMAENPWMGFMVVCCTNAVRFGKWAAKFKRATSGRTTIHIDQWKNVVKVGPGNDLMAALCLAYIFDRYQCQPFITVFGRDSDDEYDPEDDESLSSKDSHDDEDESETRSFGGDDDDDNNKNTNNSNQNNQAKSKKQQSLFGDEEPDALLKKDDDDDDDDEDDYDHQDRKNEYGTPLRPQEII</sequence>
<evidence type="ECO:0000313" key="3">
    <source>
        <dbReference type="Proteomes" id="UP000198406"/>
    </source>
</evidence>
<dbReference type="Proteomes" id="UP000198406">
    <property type="component" value="Unassembled WGS sequence"/>
</dbReference>
<evidence type="ECO:0000313" key="2">
    <source>
        <dbReference type="EMBL" id="GAX28985.1"/>
    </source>
</evidence>
<name>A0A1Z5KSB6_FISSO</name>
<proteinExistence type="predicted"/>
<accession>A0A1Z5KSB6</accession>
<evidence type="ECO:0000256" key="1">
    <source>
        <dbReference type="SAM" id="MobiDB-lite"/>
    </source>
</evidence>
<organism evidence="2 3">
    <name type="scientific">Fistulifera solaris</name>
    <name type="common">Oleaginous diatom</name>
    <dbReference type="NCBI Taxonomy" id="1519565"/>
    <lineage>
        <taxon>Eukaryota</taxon>
        <taxon>Sar</taxon>
        <taxon>Stramenopiles</taxon>
        <taxon>Ochrophyta</taxon>
        <taxon>Bacillariophyta</taxon>
        <taxon>Bacillariophyceae</taxon>
        <taxon>Bacillariophycidae</taxon>
        <taxon>Naviculales</taxon>
        <taxon>Naviculaceae</taxon>
        <taxon>Fistulifera</taxon>
    </lineage>
</organism>